<proteinExistence type="inferred from homology"/>
<evidence type="ECO:0000313" key="15">
    <source>
        <dbReference type="RefSeq" id="XP_023930614.1"/>
    </source>
</evidence>
<dbReference type="InterPro" id="IPR034193">
    <property type="entry name" value="PCSK9_ProteinaseK-like"/>
</dbReference>
<feature type="active site" description="Charge relay system" evidence="5">
    <location>
        <position position="393"/>
    </location>
</feature>
<name>A0A1S3H8F6_LINAN</name>
<feature type="signal peptide" evidence="8">
    <location>
        <begin position="1"/>
        <end position="22"/>
    </location>
</feature>
<dbReference type="InterPro" id="IPR023827">
    <property type="entry name" value="Peptidase_S8_Asp-AS"/>
</dbReference>
<dbReference type="InterPro" id="IPR050131">
    <property type="entry name" value="Peptidase_S8_subtilisin-like"/>
</dbReference>
<reference evidence="11 12" key="1">
    <citation type="submission" date="2025-04" db="UniProtKB">
        <authorList>
            <consortium name="RefSeq"/>
        </authorList>
    </citation>
    <scope>IDENTIFICATION</scope>
    <source>
        <tissue evidence="11 12">Gonads</tissue>
    </source>
</reference>
<protein>
    <submittedName>
        <fullName evidence="11 12">Uncharacterized protein LOC106152641 isoform X3</fullName>
    </submittedName>
</protein>
<evidence type="ECO:0000313" key="13">
    <source>
        <dbReference type="RefSeq" id="XP_013381766.1"/>
    </source>
</evidence>
<dbReference type="GO" id="GO:0006508">
    <property type="term" value="P:proteolysis"/>
    <property type="evidence" value="ECO:0007669"/>
    <property type="project" value="UniProtKB-KW"/>
</dbReference>
<keyword evidence="2 5" id="KW-0645">Protease</keyword>
<dbReference type="CDD" id="cd04077">
    <property type="entry name" value="Peptidases_S8_PCSK9_ProteinaseK_like"/>
    <property type="match status" value="1"/>
</dbReference>
<feature type="compositionally biased region" description="Polar residues" evidence="7">
    <location>
        <begin position="37"/>
        <end position="54"/>
    </location>
</feature>
<dbReference type="GO" id="GO:0004252">
    <property type="term" value="F:serine-type endopeptidase activity"/>
    <property type="evidence" value="ECO:0007669"/>
    <property type="project" value="UniProtKB-UniRule"/>
</dbReference>
<dbReference type="InterPro" id="IPR023828">
    <property type="entry name" value="Peptidase_S8_Ser-AS"/>
</dbReference>
<dbReference type="Pfam" id="PF00082">
    <property type="entry name" value="Peptidase_S8"/>
    <property type="match status" value="1"/>
</dbReference>
<dbReference type="Gene3D" id="3.40.50.200">
    <property type="entry name" value="Peptidase S8/S53 domain"/>
    <property type="match status" value="1"/>
</dbReference>
<dbReference type="InterPro" id="IPR022398">
    <property type="entry name" value="Peptidase_S8_His-AS"/>
</dbReference>
<dbReference type="PRINTS" id="PR00723">
    <property type="entry name" value="SUBTILISIN"/>
</dbReference>
<dbReference type="AlphaFoldDB" id="A0A1S3H8F6"/>
<dbReference type="PANTHER" id="PTHR43806:SF11">
    <property type="entry name" value="CEREVISIN-RELATED"/>
    <property type="match status" value="1"/>
</dbReference>
<dbReference type="InterPro" id="IPR000209">
    <property type="entry name" value="Peptidase_S8/S53_dom"/>
</dbReference>
<evidence type="ECO:0000259" key="9">
    <source>
        <dbReference type="Pfam" id="PF00082"/>
    </source>
</evidence>
<dbReference type="RefSeq" id="XP_013381764.1">
    <property type="nucleotide sequence ID" value="XM_013526310.1"/>
</dbReference>
<evidence type="ECO:0000256" key="5">
    <source>
        <dbReference type="PROSITE-ProRule" id="PRU01240"/>
    </source>
</evidence>
<feature type="active site" description="Charge relay system" evidence="5">
    <location>
        <position position="208"/>
    </location>
</feature>
<dbReference type="RefSeq" id="XP_013381765.1">
    <property type="nucleotide sequence ID" value="XM_013526311.1"/>
</dbReference>
<feature type="active site" description="Charge relay system" evidence="5">
    <location>
        <position position="238"/>
    </location>
</feature>
<keyword evidence="4 5" id="KW-0720">Serine protease</keyword>
<keyword evidence="10" id="KW-1185">Reference proteome</keyword>
<comment type="similarity">
    <text evidence="1 5 6">Belongs to the peptidase S8 family.</text>
</comment>
<organism evidence="10 13">
    <name type="scientific">Lingula anatina</name>
    <name type="common">Brachiopod</name>
    <name type="synonym">Lingula unguis</name>
    <dbReference type="NCBI Taxonomy" id="7574"/>
    <lineage>
        <taxon>Eukaryota</taxon>
        <taxon>Metazoa</taxon>
        <taxon>Spiralia</taxon>
        <taxon>Lophotrochozoa</taxon>
        <taxon>Brachiopoda</taxon>
        <taxon>Linguliformea</taxon>
        <taxon>Lingulata</taxon>
        <taxon>Lingulida</taxon>
        <taxon>Linguloidea</taxon>
        <taxon>Lingulidae</taxon>
        <taxon>Lingula</taxon>
    </lineage>
</organism>
<dbReference type="RefSeq" id="XP_013381766.1">
    <property type="nucleotide sequence ID" value="XM_013526312.1"/>
</dbReference>
<dbReference type="InterPro" id="IPR036852">
    <property type="entry name" value="Peptidase_S8/S53_dom_sf"/>
</dbReference>
<dbReference type="PROSITE" id="PS00137">
    <property type="entry name" value="SUBTILASE_HIS"/>
    <property type="match status" value="1"/>
</dbReference>
<evidence type="ECO:0000313" key="10">
    <source>
        <dbReference type="Proteomes" id="UP000085678"/>
    </source>
</evidence>
<dbReference type="KEGG" id="lak:106152641"/>
<dbReference type="GO" id="GO:0005615">
    <property type="term" value="C:extracellular space"/>
    <property type="evidence" value="ECO:0007669"/>
    <property type="project" value="TreeGrafter"/>
</dbReference>
<accession>A0A1S3H8F6</accession>
<evidence type="ECO:0000313" key="12">
    <source>
        <dbReference type="RefSeq" id="XP_013381765.1"/>
    </source>
</evidence>
<evidence type="ECO:0000256" key="4">
    <source>
        <dbReference type="ARBA" id="ARBA00022825"/>
    </source>
</evidence>
<evidence type="ECO:0000256" key="1">
    <source>
        <dbReference type="ARBA" id="ARBA00011073"/>
    </source>
</evidence>
<feature type="region of interest" description="Disordered" evidence="7">
    <location>
        <begin position="25"/>
        <end position="66"/>
    </location>
</feature>
<keyword evidence="3 5" id="KW-0378">Hydrolase</keyword>
<gene>
    <name evidence="11 12 13 14 15" type="primary">LOC106152641</name>
</gene>
<evidence type="ECO:0000256" key="6">
    <source>
        <dbReference type="RuleBase" id="RU003355"/>
    </source>
</evidence>
<evidence type="ECO:0000313" key="14">
    <source>
        <dbReference type="RefSeq" id="XP_013381767.1"/>
    </source>
</evidence>
<feature type="domain" description="Peptidase S8/S53" evidence="9">
    <location>
        <begin position="206"/>
        <end position="413"/>
    </location>
</feature>
<dbReference type="SUPFAM" id="SSF52743">
    <property type="entry name" value="Subtilisin-like"/>
    <property type="match status" value="1"/>
</dbReference>
<dbReference type="PROSITE" id="PS51892">
    <property type="entry name" value="SUBTILASE"/>
    <property type="match status" value="1"/>
</dbReference>
<evidence type="ECO:0000313" key="11">
    <source>
        <dbReference type="RefSeq" id="XP_013381764.1"/>
    </source>
</evidence>
<dbReference type="FunFam" id="3.40.50.200:FF:000016">
    <property type="entry name" value="Proprotein convertase subtilisin/kexin type 9"/>
    <property type="match status" value="1"/>
</dbReference>
<dbReference type="PANTHER" id="PTHR43806">
    <property type="entry name" value="PEPTIDASE S8"/>
    <property type="match status" value="1"/>
</dbReference>
<dbReference type="RefSeq" id="XP_023930614.1">
    <property type="nucleotide sequence ID" value="XM_024074846.1"/>
</dbReference>
<evidence type="ECO:0000256" key="7">
    <source>
        <dbReference type="SAM" id="MobiDB-lite"/>
    </source>
</evidence>
<evidence type="ECO:0000256" key="8">
    <source>
        <dbReference type="SAM" id="SignalP"/>
    </source>
</evidence>
<dbReference type="PROSITE" id="PS00136">
    <property type="entry name" value="SUBTILASE_ASP"/>
    <property type="match status" value="1"/>
</dbReference>
<sequence length="456" mass="49090">MKGRKLLICLIMVIALWKNTEAVKTDSSDSDVDHETAQGSARDSSNENARNKPSISRGKYPPGFTLDDRPGKVRRVMVSRLESAVEGQYLVKVLNNVTNREVIRALASAGIRRPRRFKFGIRRTSNLILLKKISEDQIRTLQENTDVFEIIEPDLITTVTQCTSYSTSGDLSWGLDRLDSPVNEDSFDNKLKMSSSGTGAGVDAYVVDTGINKDHEDFGGRVTYGYSITSTAADDNGHGTHVAGILGGTKYGVAKGANIIAVKVIRSDGSGTSSDFLGGLEWIQKQVSAAQRKSVVNVSLRWPHSKAVNSAVAGLVDSGIVMVVAAGNDGSDACEYSPGSEEEALCVGGTNWFDQAVPEYNNGPCVDIYAPAVFIESDANWANNATEEKSGTSMACPFVAGAAASYLSEVSETVPSMELVQKAKNKIFENAANIVTFNGISTDQKSDYNRLLQLKC</sequence>
<keyword evidence="8" id="KW-0732">Signal</keyword>
<dbReference type="InterPro" id="IPR015500">
    <property type="entry name" value="Peptidase_S8_subtilisin-rel"/>
</dbReference>
<dbReference type="GeneID" id="106152641"/>
<dbReference type="PROSITE" id="PS00138">
    <property type="entry name" value="SUBTILASE_SER"/>
    <property type="match status" value="1"/>
</dbReference>
<feature type="compositionally biased region" description="Basic and acidic residues" evidence="7">
    <location>
        <begin position="25"/>
        <end position="36"/>
    </location>
</feature>
<evidence type="ECO:0000256" key="2">
    <source>
        <dbReference type="ARBA" id="ARBA00022670"/>
    </source>
</evidence>
<feature type="chain" id="PRO_5014545707" evidence="8">
    <location>
        <begin position="23"/>
        <end position="456"/>
    </location>
</feature>
<dbReference type="Proteomes" id="UP000085678">
    <property type="component" value="Unplaced"/>
</dbReference>
<evidence type="ECO:0000256" key="3">
    <source>
        <dbReference type="ARBA" id="ARBA00022801"/>
    </source>
</evidence>
<dbReference type="OrthoDB" id="206201at2759"/>
<dbReference type="RefSeq" id="XP_013381767.1">
    <property type="nucleotide sequence ID" value="XM_013526313.1"/>
</dbReference>